<keyword evidence="6 7" id="KW-0119">Carbohydrate metabolism</keyword>
<dbReference type="InterPro" id="IPR013785">
    <property type="entry name" value="Aldolase_TIM"/>
</dbReference>
<evidence type="ECO:0000313" key="9">
    <source>
        <dbReference type="Proteomes" id="UP000565468"/>
    </source>
</evidence>
<dbReference type="Pfam" id="PF04131">
    <property type="entry name" value="NanE"/>
    <property type="match status" value="1"/>
</dbReference>
<protein>
    <recommendedName>
        <fullName evidence="7">Putative N-acetylmannosamine-6-phosphate 2-epimerase</fullName>
        <ecNumber evidence="7">5.1.3.9</ecNumber>
    </recommendedName>
    <alternativeName>
        <fullName evidence="7">ManNAc-6-P epimerase</fullName>
    </alternativeName>
</protein>
<keyword evidence="5 7" id="KW-0413">Isomerase</keyword>
<gene>
    <name evidence="7" type="primary">nanE</name>
    <name evidence="8" type="ORF">HII30_16655</name>
</gene>
<reference evidence="8 9" key="1">
    <citation type="submission" date="2020-04" db="EMBL/GenBank/DDBJ databases">
        <title>Paenibacillus algicola sp. nov., a novel marine bacterium producing alginate lyase.</title>
        <authorList>
            <person name="Huang H."/>
        </authorList>
    </citation>
    <scope>NUCLEOTIDE SEQUENCE [LARGE SCALE GENOMIC DNA]</scope>
    <source>
        <strain evidence="8 9">L7-75</strain>
    </source>
</reference>
<evidence type="ECO:0000256" key="7">
    <source>
        <dbReference type="HAMAP-Rule" id="MF_01235"/>
    </source>
</evidence>
<evidence type="ECO:0000256" key="5">
    <source>
        <dbReference type="ARBA" id="ARBA00023235"/>
    </source>
</evidence>
<dbReference type="HAMAP" id="MF_01235">
    <property type="entry name" value="ManNAc6P_epimer"/>
    <property type="match status" value="1"/>
</dbReference>
<sequence>MGTLELLGLKSQLVVSCQALEGEPLHSSFIMGRMALAALQGGAAGIRANTAEDIIEIKTQVNLPVIGIVKRDYPDSPVYITPTMKEIDELTGAGAEIIALDATSDPRPGGLTLADLVKQVRDKYPDQLLMADISTIEEAAAADSLGFDLISSTLVGYTSSSKGQKVYEKDFEILKAIIKAVKAPVVAEGNILTPEMAKRCIELGAYSVVVGGAITRPKQITERFIQGMK</sequence>
<proteinExistence type="inferred from homology"/>
<dbReference type="GO" id="GO:0005975">
    <property type="term" value="P:carbohydrate metabolic process"/>
    <property type="evidence" value="ECO:0007669"/>
    <property type="project" value="UniProtKB-UniRule"/>
</dbReference>
<evidence type="ECO:0000313" key="8">
    <source>
        <dbReference type="EMBL" id="NMO97398.1"/>
    </source>
</evidence>
<dbReference type="FunFam" id="3.20.20.70:FF:000035">
    <property type="entry name" value="Putative N-acetylmannosamine-6-phosphate 2-epimerase"/>
    <property type="match status" value="1"/>
</dbReference>
<comment type="similarity">
    <text evidence="4 7">Belongs to the NanE family.</text>
</comment>
<dbReference type="AlphaFoldDB" id="A0A848M864"/>
<dbReference type="GO" id="GO:0005829">
    <property type="term" value="C:cytosol"/>
    <property type="evidence" value="ECO:0007669"/>
    <property type="project" value="TreeGrafter"/>
</dbReference>
<comment type="pathway">
    <text evidence="3 7">Amino-sugar metabolism; N-acetylneuraminate degradation; D-fructose 6-phosphate from N-acetylneuraminate: step 3/5.</text>
</comment>
<dbReference type="EMBL" id="JABBPN010000018">
    <property type="protein sequence ID" value="NMO97398.1"/>
    <property type="molecule type" value="Genomic_DNA"/>
</dbReference>
<accession>A0A848M864</accession>
<keyword evidence="9" id="KW-1185">Reference proteome</keyword>
<dbReference type="CDD" id="cd04729">
    <property type="entry name" value="NanE"/>
    <property type="match status" value="1"/>
</dbReference>
<comment type="function">
    <text evidence="2 7">Converts N-acetylmannosamine-6-phosphate (ManNAc-6-P) to N-acetylglucosamine-6-phosphate (GlcNAc-6-P).</text>
</comment>
<dbReference type="Gene3D" id="3.20.20.70">
    <property type="entry name" value="Aldolase class I"/>
    <property type="match status" value="1"/>
</dbReference>
<dbReference type="GO" id="GO:0006053">
    <property type="term" value="P:N-acetylmannosamine catabolic process"/>
    <property type="evidence" value="ECO:0007669"/>
    <property type="project" value="TreeGrafter"/>
</dbReference>
<dbReference type="Proteomes" id="UP000565468">
    <property type="component" value="Unassembled WGS sequence"/>
</dbReference>
<name>A0A848M864_PAELE</name>
<dbReference type="SUPFAM" id="SSF51366">
    <property type="entry name" value="Ribulose-phoshate binding barrel"/>
    <property type="match status" value="1"/>
</dbReference>
<comment type="catalytic activity">
    <reaction evidence="1 7">
        <text>an N-acyl-D-glucosamine 6-phosphate = an N-acyl-D-mannosamine 6-phosphate</text>
        <dbReference type="Rhea" id="RHEA:23932"/>
        <dbReference type="ChEBI" id="CHEBI:57599"/>
        <dbReference type="ChEBI" id="CHEBI:57666"/>
        <dbReference type="EC" id="5.1.3.9"/>
    </reaction>
</comment>
<comment type="caution">
    <text evidence="8">The sequence shown here is derived from an EMBL/GenBank/DDBJ whole genome shotgun (WGS) entry which is preliminary data.</text>
</comment>
<evidence type="ECO:0000256" key="4">
    <source>
        <dbReference type="ARBA" id="ARBA00007439"/>
    </source>
</evidence>
<dbReference type="RefSeq" id="WP_169506185.1">
    <property type="nucleotide sequence ID" value="NZ_JABBPN010000018.1"/>
</dbReference>
<evidence type="ECO:0000256" key="3">
    <source>
        <dbReference type="ARBA" id="ARBA00005081"/>
    </source>
</evidence>
<dbReference type="GO" id="GO:0047465">
    <property type="term" value="F:N-acylglucosamine-6-phosphate 2-epimerase activity"/>
    <property type="evidence" value="ECO:0007669"/>
    <property type="project" value="UniProtKB-EC"/>
</dbReference>
<dbReference type="InterPro" id="IPR007260">
    <property type="entry name" value="NanE"/>
</dbReference>
<dbReference type="EC" id="5.1.3.9" evidence="7"/>
<organism evidence="8 9">
    <name type="scientific">Paenibacillus lemnae</name>
    <dbReference type="NCBI Taxonomy" id="1330551"/>
    <lineage>
        <taxon>Bacteria</taxon>
        <taxon>Bacillati</taxon>
        <taxon>Bacillota</taxon>
        <taxon>Bacilli</taxon>
        <taxon>Bacillales</taxon>
        <taxon>Paenibacillaceae</taxon>
        <taxon>Paenibacillus</taxon>
    </lineage>
</organism>
<dbReference type="UniPathway" id="UPA00629">
    <property type="reaction ID" value="UER00682"/>
</dbReference>
<dbReference type="PANTHER" id="PTHR36204">
    <property type="entry name" value="N-ACETYLMANNOSAMINE-6-PHOSPHATE 2-EPIMERASE-RELATED"/>
    <property type="match status" value="1"/>
</dbReference>
<dbReference type="PANTHER" id="PTHR36204:SF1">
    <property type="entry name" value="N-ACETYLMANNOSAMINE-6-PHOSPHATE 2-EPIMERASE-RELATED"/>
    <property type="match status" value="1"/>
</dbReference>
<dbReference type="NCBIfam" id="NF002231">
    <property type="entry name" value="PRK01130.1"/>
    <property type="match status" value="1"/>
</dbReference>
<evidence type="ECO:0000256" key="1">
    <source>
        <dbReference type="ARBA" id="ARBA00000056"/>
    </source>
</evidence>
<evidence type="ECO:0000256" key="6">
    <source>
        <dbReference type="ARBA" id="ARBA00023277"/>
    </source>
</evidence>
<evidence type="ECO:0000256" key="2">
    <source>
        <dbReference type="ARBA" id="ARBA00002147"/>
    </source>
</evidence>
<dbReference type="GO" id="GO:0019262">
    <property type="term" value="P:N-acetylneuraminate catabolic process"/>
    <property type="evidence" value="ECO:0007669"/>
    <property type="project" value="UniProtKB-UniRule"/>
</dbReference>
<dbReference type="InterPro" id="IPR011060">
    <property type="entry name" value="RibuloseP-bd_barrel"/>
</dbReference>